<sequence length="386" mass="41197">MFGSFGYKEAGLYDEYMADHPNIKIEESSPQNESDYWSALQTRLAGNSGLADIQGIDVGRLALVTQEQADKFVDLSSLDGADEYFGEFLPWKVQLATTADGAILGGGTDVGPIVVCYKPAMLEAAGLPTDREEVAALWDTWADYVDAGDQYMANAPEGTYWMDSAAGFVRAASGATGQRFSDASGELVWDTNPAVTDAWDLAVDAIDGGQVSPLTQFTPDWNKSFTSDEYATMACPSWMLTYIKGQAGDSGMGQWDVAAAPGYQNYGGSYLAIPEASEHQAEAWDLLKFLTSAESQKKIFEKAGSFPSNQGAISAISDFQDPFFNDAPTGQMFTEVLNNMPEQVIGVNDLIAESAILNAINSVAQNGTDPAQAWSDAGAAIDSAVG</sequence>
<reference evidence="1 2" key="1">
    <citation type="submission" date="2021-07" db="EMBL/GenBank/DDBJ databases">
        <title>complete genome sequencing of Tessaracoccus sp.J1M15.</title>
        <authorList>
            <person name="Bae J.-W."/>
            <person name="Kim D.-y."/>
        </authorList>
    </citation>
    <scope>NUCLEOTIDE SEQUENCE [LARGE SCALE GENOMIC DNA]</scope>
    <source>
        <strain evidence="1 2">J1M15</strain>
    </source>
</reference>
<dbReference type="PANTHER" id="PTHR43649:SF32">
    <property type="entry name" value="SUGAR BINDING SECRETED PROTEIN"/>
    <property type="match status" value="1"/>
</dbReference>
<keyword evidence="2" id="KW-1185">Reference proteome</keyword>
<organism evidence="1 2">
    <name type="scientific">Tessaracoccus palaemonis</name>
    <dbReference type="NCBI Taxonomy" id="2829499"/>
    <lineage>
        <taxon>Bacteria</taxon>
        <taxon>Bacillati</taxon>
        <taxon>Actinomycetota</taxon>
        <taxon>Actinomycetes</taxon>
        <taxon>Propionibacteriales</taxon>
        <taxon>Propionibacteriaceae</taxon>
        <taxon>Tessaracoccus</taxon>
    </lineage>
</organism>
<protein>
    <submittedName>
        <fullName evidence="1">Extracellular solute-binding protein</fullName>
    </submittedName>
</protein>
<dbReference type="PANTHER" id="PTHR43649">
    <property type="entry name" value="ARABINOSE-BINDING PROTEIN-RELATED"/>
    <property type="match status" value="1"/>
</dbReference>
<evidence type="ECO:0000313" key="2">
    <source>
        <dbReference type="Proteomes" id="UP000824504"/>
    </source>
</evidence>
<dbReference type="RefSeq" id="WP_219083640.1">
    <property type="nucleotide sequence ID" value="NZ_CP079216.1"/>
</dbReference>
<dbReference type="InterPro" id="IPR006059">
    <property type="entry name" value="SBP"/>
</dbReference>
<evidence type="ECO:0000313" key="1">
    <source>
        <dbReference type="EMBL" id="QXT63713.1"/>
    </source>
</evidence>
<dbReference type="EMBL" id="CP079216">
    <property type="protein sequence ID" value="QXT63713.1"/>
    <property type="molecule type" value="Genomic_DNA"/>
</dbReference>
<dbReference type="InterPro" id="IPR050490">
    <property type="entry name" value="Bact_solute-bd_prot1"/>
</dbReference>
<dbReference type="Pfam" id="PF13416">
    <property type="entry name" value="SBP_bac_8"/>
    <property type="match status" value="1"/>
</dbReference>
<accession>A0ABX8SK62</accession>
<dbReference type="Proteomes" id="UP000824504">
    <property type="component" value="Chromosome"/>
</dbReference>
<gene>
    <name evidence="1" type="ORF">KDB89_04340</name>
</gene>
<proteinExistence type="predicted"/>
<name>A0ABX8SK62_9ACTN</name>